<sequence length="65" mass="7782">MNGLKAFLVGGFFELMLRLYGKRTALRGQFPLLRRNVSLNNHNLWILVIECYCELIMFRIYLFVR</sequence>
<evidence type="ECO:0000313" key="4">
    <source>
        <dbReference type="Proteomes" id="UP000002754"/>
    </source>
</evidence>
<gene>
    <name evidence="3" type="ORF">AJ85_09225</name>
    <name evidence="2" type="ORF">BALCAV_0209260</name>
</gene>
<feature type="transmembrane region" description="Helical" evidence="1">
    <location>
        <begin position="45"/>
        <end position="64"/>
    </location>
</feature>
<dbReference type="EMBL" id="ALPT02000025">
    <property type="protein sequence ID" value="KGA97628.1"/>
    <property type="molecule type" value="Genomic_DNA"/>
</dbReference>
<dbReference type="EMBL" id="JALP01000124">
    <property type="protein sequence ID" value="THG90690.1"/>
    <property type="molecule type" value="Genomic_DNA"/>
</dbReference>
<protein>
    <submittedName>
        <fullName evidence="2">Uncharacterized protein</fullName>
    </submittedName>
</protein>
<dbReference type="Proteomes" id="UP000297014">
    <property type="component" value="Unassembled WGS sequence"/>
</dbReference>
<proteinExistence type="predicted"/>
<dbReference type="AlphaFoldDB" id="A0A094WNT1"/>
<keyword evidence="4" id="KW-1185">Reference proteome</keyword>
<comment type="caution">
    <text evidence="2">The sequence shown here is derived from an EMBL/GenBank/DDBJ whole genome shotgun (WGS) entry which is preliminary data.</text>
</comment>
<reference evidence="3 5" key="2">
    <citation type="submission" date="2014-01" db="EMBL/GenBank/DDBJ databases">
        <title>Draft genome sequencing of Bacillus alcalophilus CGMCC 1.3604.</title>
        <authorList>
            <person name="Yang J."/>
            <person name="Diao L."/>
            <person name="Yang S."/>
        </authorList>
    </citation>
    <scope>NUCLEOTIDE SEQUENCE [LARGE SCALE GENOMIC DNA]</scope>
    <source>
        <strain evidence="3 5">CGMCC 1.3604</strain>
    </source>
</reference>
<evidence type="ECO:0000313" key="3">
    <source>
        <dbReference type="EMBL" id="THG90690.1"/>
    </source>
</evidence>
<keyword evidence="1" id="KW-0812">Transmembrane</keyword>
<organism evidence="2 4">
    <name type="scientific">Alkalihalobacillus alcalophilus ATCC 27647 = CGMCC 1.3604</name>
    <dbReference type="NCBI Taxonomy" id="1218173"/>
    <lineage>
        <taxon>Bacteria</taxon>
        <taxon>Bacillati</taxon>
        <taxon>Bacillota</taxon>
        <taxon>Bacilli</taxon>
        <taxon>Bacillales</taxon>
        <taxon>Bacillaceae</taxon>
        <taxon>Alkalihalobacillus</taxon>
    </lineage>
</organism>
<name>A0A094WNT1_ALKAL</name>
<evidence type="ECO:0000313" key="5">
    <source>
        <dbReference type="Proteomes" id="UP000297014"/>
    </source>
</evidence>
<keyword evidence="1" id="KW-1133">Transmembrane helix</keyword>
<evidence type="ECO:0000256" key="1">
    <source>
        <dbReference type="SAM" id="Phobius"/>
    </source>
</evidence>
<dbReference type="Proteomes" id="UP000002754">
    <property type="component" value="Unassembled WGS sequence"/>
</dbReference>
<keyword evidence="1" id="KW-0472">Membrane</keyword>
<accession>A0A094WNT1</accession>
<evidence type="ECO:0000313" key="2">
    <source>
        <dbReference type="EMBL" id="KGA97628.1"/>
    </source>
</evidence>
<dbReference type="STRING" id="1218173.BALCAV_0209260"/>
<reference evidence="2 4" key="1">
    <citation type="journal article" date="2014" name="Genome Announc.">
        <title>Draft Genome Sequence of Bacillus alcalophilus AV1934, a Classic Alkaliphile Isolated from Human Feces in 1934.</title>
        <authorList>
            <person name="Attie O."/>
            <person name="Jayaprakash A."/>
            <person name="Shah H."/>
            <person name="Paulsen I.T."/>
            <person name="Morino M."/>
            <person name="Takahashi Y."/>
            <person name="Narumi I."/>
            <person name="Sachidanandam R."/>
            <person name="Satoh K."/>
            <person name="Ito M."/>
            <person name="Krulwich T.A."/>
        </authorList>
    </citation>
    <scope>NUCLEOTIDE SEQUENCE [LARGE SCALE GENOMIC DNA]</scope>
    <source>
        <strain evidence="2 4">AV1934</strain>
    </source>
</reference>